<proteinExistence type="predicted"/>
<dbReference type="Gene3D" id="1.10.10.10">
    <property type="entry name" value="Winged helix-like DNA-binding domain superfamily/Winged helix DNA-binding domain"/>
    <property type="match status" value="1"/>
</dbReference>
<reference evidence="3" key="1">
    <citation type="submission" date="2020-12" db="EMBL/GenBank/DDBJ databases">
        <authorList>
            <consortium name="Molecular Ecology Group"/>
        </authorList>
    </citation>
    <scope>NUCLEOTIDE SEQUENCE</scope>
    <source>
        <strain evidence="3">TBG_1078</strain>
    </source>
</reference>
<evidence type="ECO:0000256" key="1">
    <source>
        <dbReference type="SAM" id="MobiDB-lite"/>
    </source>
</evidence>
<comment type="caution">
    <text evidence="3">The sequence shown here is derived from an EMBL/GenBank/DDBJ whole genome shotgun (WGS) entry which is preliminary data.</text>
</comment>
<sequence>MQSLKSQTFLLETYQEGIQYLCDYFHLPPEIVPATLHHSSPNTGRPQPKGLEGE</sequence>
<dbReference type="AlphaFoldDB" id="A0A811YC92"/>
<feature type="domain" description="Plectin/eS10 N-terminal" evidence="2">
    <location>
        <begin position="15"/>
        <end position="38"/>
    </location>
</feature>
<accession>A0A811YC92</accession>
<dbReference type="InterPro" id="IPR005326">
    <property type="entry name" value="Plectin_eS10_N"/>
</dbReference>
<keyword evidence="4" id="KW-1185">Reference proteome</keyword>
<dbReference type="EMBL" id="CAJHUB010000670">
    <property type="protein sequence ID" value="CAD7673047.1"/>
    <property type="molecule type" value="Genomic_DNA"/>
</dbReference>
<evidence type="ECO:0000259" key="2">
    <source>
        <dbReference type="Pfam" id="PF03501"/>
    </source>
</evidence>
<dbReference type="InterPro" id="IPR036388">
    <property type="entry name" value="WH-like_DNA-bd_sf"/>
</dbReference>
<name>A0A811YC92_NYCPR</name>
<evidence type="ECO:0000313" key="3">
    <source>
        <dbReference type="EMBL" id="CAD7673047.1"/>
    </source>
</evidence>
<feature type="region of interest" description="Disordered" evidence="1">
    <location>
        <begin position="33"/>
        <end position="54"/>
    </location>
</feature>
<protein>
    <submittedName>
        <fullName evidence="3">(raccoon dog) hypothetical protein</fullName>
    </submittedName>
</protein>
<gene>
    <name evidence="3" type="ORF">NYPRO_LOCUS5841</name>
</gene>
<dbReference type="Pfam" id="PF03501">
    <property type="entry name" value="S10_plectin"/>
    <property type="match status" value="1"/>
</dbReference>
<dbReference type="Proteomes" id="UP000645828">
    <property type="component" value="Unassembled WGS sequence"/>
</dbReference>
<organism evidence="3 4">
    <name type="scientific">Nyctereutes procyonoides</name>
    <name type="common">Raccoon dog</name>
    <name type="synonym">Canis procyonoides</name>
    <dbReference type="NCBI Taxonomy" id="34880"/>
    <lineage>
        <taxon>Eukaryota</taxon>
        <taxon>Metazoa</taxon>
        <taxon>Chordata</taxon>
        <taxon>Craniata</taxon>
        <taxon>Vertebrata</taxon>
        <taxon>Euteleostomi</taxon>
        <taxon>Mammalia</taxon>
        <taxon>Eutheria</taxon>
        <taxon>Laurasiatheria</taxon>
        <taxon>Carnivora</taxon>
        <taxon>Caniformia</taxon>
        <taxon>Canidae</taxon>
        <taxon>Nyctereutes</taxon>
    </lineage>
</organism>
<evidence type="ECO:0000313" key="4">
    <source>
        <dbReference type="Proteomes" id="UP000645828"/>
    </source>
</evidence>